<protein>
    <submittedName>
        <fullName evidence="1">Uncharacterized protein</fullName>
    </submittedName>
</protein>
<name>A0A8S5QPK4_9CAUD</name>
<sequence>MLLFGFMIGFCIFAPMAKGRDKELIELRDKKLFERYYYWSEVQRLRFDDTIRKLAFDEFFLSEATTLRIIKRMLTEGATVDGKTIKNSRYQGFRPSRRTKSKTSELSFFAE</sequence>
<evidence type="ECO:0000313" key="1">
    <source>
        <dbReference type="EMBL" id="DAE21158.1"/>
    </source>
</evidence>
<dbReference type="EMBL" id="BK015708">
    <property type="protein sequence ID" value="DAE21158.1"/>
    <property type="molecule type" value="Genomic_DNA"/>
</dbReference>
<accession>A0A8S5QPK4</accession>
<proteinExistence type="predicted"/>
<reference evidence="1" key="1">
    <citation type="journal article" date="2021" name="Proc. Natl. Acad. Sci. U.S.A.">
        <title>A Catalog of Tens of Thousands of Viruses from Human Metagenomes Reveals Hidden Associations with Chronic Diseases.</title>
        <authorList>
            <person name="Tisza M.J."/>
            <person name="Buck C.B."/>
        </authorList>
    </citation>
    <scope>NUCLEOTIDE SEQUENCE</scope>
    <source>
        <strain evidence="1">CtStS16</strain>
    </source>
</reference>
<organism evidence="1">
    <name type="scientific">Myoviridae sp. ctStS16</name>
    <dbReference type="NCBI Taxonomy" id="2826654"/>
    <lineage>
        <taxon>Viruses</taxon>
        <taxon>Duplodnaviria</taxon>
        <taxon>Heunggongvirae</taxon>
        <taxon>Uroviricota</taxon>
        <taxon>Caudoviricetes</taxon>
    </lineage>
</organism>